<proteinExistence type="predicted"/>
<dbReference type="Proteomes" id="UP001596413">
    <property type="component" value="Unassembled WGS sequence"/>
</dbReference>
<dbReference type="EMBL" id="JBHSZO010000015">
    <property type="protein sequence ID" value="MFC7218786.1"/>
    <property type="molecule type" value="Genomic_DNA"/>
</dbReference>
<dbReference type="Pfam" id="PF14224">
    <property type="entry name" value="DUF4331"/>
    <property type="match status" value="1"/>
</dbReference>
<protein>
    <submittedName>
        <fullName evidence="1">DUF4331 family protein</fullName>
    </submittedName>
</protein>
<reference evidence="2" key="1">
    <citation type="journal article" date="2019" name="Int. J. Syst. Evol. Microbiol.">
        <title>The Global Catalogue of Microorganisms (GCM) 10K type strain sequencing project: providing services to taxonomists for standard genome sequencing and annotation.</title>
        <authorList>
            <consortium name="The Broad Institute Genomics Platform"/>
            <consortium name="The Broad Institute Genome Sequencing Center for Infectious Disease"/>
            <person name="Wu L."/>
            <person name="Ma J."/>
        </authorList>
    </citation>
    <scope>NUCLEOTIDE SEQUENCE [LARGE SCALE GENOMIC DNA]</scope>
    <source>
        <strain evidence="2">CGMCC 1.13681</strain>
    </source>
</reference>
<gene>
    <name evidence="1" type="ORF">ACFQLX_11480</name>
</gene>
<sequence length="340" mass="36273">MSHHLNTPEAAKNGQLYIDDFFVFDGERGTTLVMTVNSNVTGVYQKPGFHPEARYEFKIHLDGAEQESLTYRIAFGEADADGGQSMRLSVLTGADARDDAAEGTLLLEGRTDGTATSPAGSRLWAGRVQDVFYADGTVLGPVAKALATGTAVDLSGWDPAKAKNGFQGTSVEAIVLELPREDALAEGTAIGTWCATKLATDEGGWRQVNRGGHPMMWPLLWPTDLDFTNPANTRRPAEDLPQDGGQLAARIAAVVKANGSQPDPEAYAQLVVHRLYPDILTYTVGTPASYGFAAFNGRALADNVPEAMACLLTGTAINTGLRPEATAAQRRADFPYFVPA</sequence>
<dbReference type="InterPro" id="IPR025566">
    <property type="entry name" value="DUF4331"/>
</dbReference>
<accession>A0ABW2GFT0</accession>
<dbReference type="RefSeq" id="WP_386414231.1">
    <property type="nucleotide sequence ID" value="NZ_JBHSZO010000015.1"/>
</dbReference>
<organism evidence="1 2">
    <name type="scientific">Streptomyces polyrhachis</name>
    <dbReference type="NCBI Taxonomy" id="1282885"/>
    <lineage>
        <taxon>Bacteria</taxon>
        <taxon>Bacillati</taxon>
        <taxon>Actinomycetota</taxon>
        <taxon>Actinomycetes</taxon>
        <taxon>Kitasatosporales</taxon>
        <taxon>Streptomycetaceae</taxon>
        <taxon>Streptomyces</taxon>
    </lineage>
</organism>
<evidence type="ECO:0000313" key="1">
    <source>
        <dbReference type="EMBL" id="MFC7218786.1"/>
    </source>
</evidence>
<name>A0ABW2GFT0_9ACTN</name>
<evidence type="ECO:0000313" key="2">
    <source>
        <dbReference type="Proteomes" id="UP001596413"/>
    </source>
</evidence>
<keyword evidence="2" id="KW-1185">Reference proteome</keyword>
<comment type="caution">
    <text evidence="1">The sequence shown here is derived from an EMBL/GenBank/DDBJ whole genome shotgun (WGS) entry which is preliminary data.</text>
</comment>